<evidence type="ECO:0000313" key="1">
    <source>
        <dbReference type="EMBL" id="MBO0938435.1"/>
    </source>
</evidence>
<proteinExistence type="predicted"/>
<organism evidence="1 2">
    <name type="scientific">Fibrella rubiginis</name>
    <dbReference type="NCBI Taxonomy" id="2817060"/>
    <lineage>
        <taxon>Bacteria</taxon>
        <taxon>Pseudomonadati</taxon>
        <taxon>Bacteroidota</taxon>
        <taxon>Cytophagia</taxon>
        <taxon>Cytophagales</taxon>
        <taxon>Spirosomataceae</taxon>
        <taxon>Fibrella</taxon>
    </lineage>
</organism>
<reference evidence="1" key="1">
    <citation type="submission" date="2021-03" db="EMBL/GenBank/DDBJ databases">
        <title>Fibrella sp. HMF5335 genome sequencing and assembly.</title>
        <authorList>
            <person name="Kang H."/>
            <person name="Kim H."/>
            <person name="Bae S."/>
            <person name="Joh K."/>
        </authorList>
    </citation>
    <scope>NUCLEOTIDE SEQUENCE</scope>
    <source>
        <strain evidence="1">HMF5335</strain>
    </source>
</reference>
<keyword evidence="2" id="KW-1185">Reference proteome</keyword>
<accession>A0A939GJ69</accession>
<evidence type="ECO:0000313" key="2">
    <source>
        <dbReference type="Proteomes" id="UP000664034"/>
    </source>
</evidence>
<comment type="caution">
    <text evidence="1">The sequence shown here is derived from an EMBL/GenBank/DDBJ whole genome shotgun (WGS) entry which is preliminary data.</text>
</comment>
<name>A0A939GJ69_9BACT</name>
<protein>
    <submittedName>
        <fullName evidence="1">Uncharacterized protein</fullName>
    </submittedName>
</protein>
<dbReference type="Proteomes" id="UP000664034">
    <property type="component" value="Unassembled WGS sequence"/>
</dbReference>
<gene>
    <name evidence="1" type="ORF">J2I47_17925</name>
</gene>
<dbReference type="AlphaFoldDB" id="A0A939GJ69"/>
<dbReference type="RefSeq" id="WP_207365968.1">
    <property type="nucleotide sequence ID" value="NZ_JAFMYV010000009.1"/>
</dbReference>
<dbReference type="EMBL" id="JAFMYV010000009">
    <property type="protein sequence ID" value="MBO0938435.1"/>
    <property type="molecule type" value="Genomic_DNA"/>
</dbReference>
<sequence>MRSNMPALPDFFSRLNPAKPPESQLTQTLVGAINNTIPVTLTIITMGRLAHGTLTYTRSGIAIQVVGTLTGSELLLHEFDKKGTVTGIHVGEWSKSGYVGSWRSPSLPGRSLPFDLTVMSQHDGLRDKLADLTGLYQYSYGNRHRFAQLHVEQINEKTLAIAALAVTDEPVQNQMVVSKTIIKLVGSQATLSINRVAIVALTFAFFNGGTSVSFSGPTSVSTSNRPPILSADMLLGHYIRTSTRPPRFSEDELSRML</sequence>